<protein>
    <submittedName>
        <fullName evidence="2">Uncharacterized protein</fullName>
    </submittedName>
</protein>
<accession>A0ABD5RJA8</accession>
<organism evidence="2 3">
    <name type="scientific">Halomarina salina</name>
    <dbReference type="NCBI Taxonomy" id="1872699"/>
    <lineage>
        <taxon>Archaea</taxon>
        <taxon>Methanobacteriati</taxon>
        <taxon>Methanobacteriota</taxon>
        <taxon>Stenosarchaea group</taxon>
        <taxon>Halobacteria</taxon>
        <taxon>Halobacteriales</taxon>
        <taxon>Natronomonadaceae</taxon>
        <taxon>Halomarina</taxon>
    </lineage>
</organism>
<feature type="compositionally biased region" description="Basic and acidic residues" evidence="1">
    <location>
        <begin position="1"/>
        <end position="11"/>
    </location>
</feature>
<evidence type="ECO:0000256" key="1">
    <source>
        <dbReference type="SAM" id="MobiDB-lite"/>
    </source>
</evidence>
<comment type="caution">
    <text evidence="2">The sequence shown here is derived from an EMBL/GenBank/DDBJ whole genome shotgun (WGS) entry which is preliminary data.</text>
</comment>
<gene>
    <name evidence="2" type="ORF">ACFPYI_03780</name>
</gene>
<dbReference type="EMBL" id="JBHSQH010000001">
    <property type="protein sequence ID" value="MFC5970441.1"/>
    <property type="molecule type" value="Genomic_DNA"/>
</dbReference>
<evidence type="ECO:0000313" key="2">
    <source>
        <dbReference type="EMBL" id="MFC5970441.1"/>
    </source>
</evidence>
<reference evidence="2 3" key="1">
    <citation type="journal article" date="2019" name="Int. J. Syst. Evol. Microbiol.">
        <title>The Global Catalogue of Microorganisms (GCM) 10K type strain sequencing project: providing services to taxonomists for standard genome sequencing and annotation.</title>
        <authorList>
            <consortium name="The Broad Institute Genomics Platform"/>
            <consortium name="The Broad Institute Genome Sequencing Center for Infectious Disease"/>
            <person name="Wu L."/>
            <person name="Ma J."/>
        </authorList>
    </citation>
    <scope>NUCLEOTIDE SEQUENCE [LARGE SCALE GENOMIC DNA]</scope>
    <source>
        <strain evidence="2 3">CGMCC 1.12543</strain>
    </source>
</reference>
<feature type="region of interest" description="Disordered" evidence="1">
    <location>
        <begin position="1"/>
        <end position="31"/>
    </location>
</feature>
<keyword evidence="3" id="KW-1185">Reference proteome</keyword>
<proteinExistence type="predicted"/>
<evidence type="ECO:0000313" key="3">
    <source>
        <dbReference type="Proteomes" id="UP001596099"/>
    </source>
</evidence>
<sequence>MTRPQSDRDDSADASSTAGASAPDNDVRTTACSTAPGRTLLVEEGNRDGWISSALVVDISDYR</sequence>
<dbReference type="RefSeq" id="WP_247419580.1">
    <property type="nucleotide sequence ID" value="NZ_JALLGW010000002.1"/>
</dbReference>
<name>A0ABD5RJA8_9EURY</name>
<dbReference type="AlphaFoldDB" id="A0ABD5RJA8"/>
<dbReference type="Proteomes" id="UP001596099">
    <property type="component" value="Unassembled WGS sequence"/>
</dbReference>
<feature type="compositionally biased region" description="Low complexity" evidence="1">
    <location>
        <begin position="13"/>
        <end position="24"/>
    </location>
</feature>